<keyword evidence="3" id="KW-1185">Reference proteome</keyword>
<dbReference type="EMBL" id="JAXIOK010000004">
    <property type="protein sequence ID" value="KAK4773762.1"/>
    <property type="molecule type" value="Genomic_DNA"/>
</dbReference>
<accession>A0AAN7QPP0</accession>
<dbReference type="PANTHER" id="PTHR36312">
    <property type="entry name" value="THIONIN-LIKE PROTEIN 1"/>
    <property type="match status" value="1"/>
</dbReference>
<comment type="caution">
    <text evidence="2">The sequence shown here is derived from an EMBL/GenBank/DDBJ whole genome shotgun (WGS) entry which is preliminary data.</text>
</comment>
<evidence type="ECO:0000313" key="2">
    <source>
        <dbReference type="EMBL" id="KAK4773762.1"/>
    </source>
</evidence>
<name>A0AAN7QPP0_9MYRT</name>
<evidence type="ECO:0000313" key="3">
    <source>
        <dbReference type="Proteomes" id="UP001345219"/>
    </source>
</evidence>
<organism evidence="2 3">
    <name type="scientific">Trapa incisa</name>
    <dbReference type="NCBI Taxonomy" id="236973"/>
    <lineage>
        <taxon>Eukaryota</taxon>
        <taxon>Viridiplantae</taxon>
        <taxon>Streptophyta</taxon>
        <taxon>Embryophyta</taxon>
        <taxon>Tracheophyta</taxon>
        <taxon>Spermatophyta</taxon>
        <taxon>Magnoliopsida</taxon>
        <taxon>eudicotyledons</taxon>
        <taxon>Gunneridae</taxon>
        <taxon>Pentapetalae</taxon>
        <taxon>rosids</taxon>
        <taxon>malvids</taxon>
        <taxon>Myrtales</taxon>
        <taxon>Lythraceae</taxon>
        <taxon>Trapa</taxon>
    </lineage>
</organism>
<gene>
    <name evidence="2" type="ORF">SAY87_028781</name>
</gene>
<feature type="chain" id="PRO_5043000316" description="Thionin-like protein 2" evidence="1">
    <location>
        <begin position="30"/>
        <end position="134"/>
    </location>
</feature>
<evidence type="ECO:0008006" key="4">
    <source>
        <dbReference type="Google" id="ProtNLM"/>
    </source>
</evidence>
<dbReference type="AlphaFoldDB" id="A0AAN7QPP0"/>
<reference evidence="2 3" key="1">
    <citation type="journal article" date="2023" name="Hortic Res">
        <title>Pangenome of water caltrop reveals structural variations and asymmetric subgenome divergence after allopolyploidization.</title>
        <authorList>
            <person name="Zhang X."/>
            <person name="Chen Y."/>
            <person name="Wang L."/>
            <person name="Yuan Y."/>
            <person name="Fang M."/>
            <person name="Shi L."/>
            <person name="Lu R."/>
            <person name="Comes H.P."/>
            <person name="Ma Y."/>
            <person name="Chen Y."/>
            <person name="Huang G."/>
            <person name="Zhou Y."/>
            <person name="Zheng Z."/>
            <person name="Qiu Y."/>
        </authorList>
    </citation>
    <scope>NUCLEOTIDE SEQUENCE [LARGE SCALE GENOMIC DNA]</scope>
    <source>
        <tissue evidence="2">Roots</tissue>
    </source>
</reference>
<dbReference type="Proteomes" id="UP001345219">
    <property type="component" value="Chromosome 22"/>
</dbReference>
<dbReference type="InterPro" id="IPR038975">
    <property type="entry name" value="THNL"/>
</dbReference>
<keyword evidence="1" id="KW-0732">Signal</keyword>
<proteinExistence type="predicted"/>
<dbReference type="PANTHER" id="PTHR36312:SF1">
    <property type="entry name" value="OS01G0594500 PROTEIN"/>
    <property type="match status" value="1"/>
</dbReference>
<sequence>MGTRATYKSNLALCIALVVMVMAAQYSQAVMPMTSPQPKKSFKRCYAKCFRTCVLTLNVATCFVKCFAECHHSKLTKERLLQGEGDAEVMEHFCKVGCSASLCSDISTKTDSAEVKVSDCVDSCSEKMCSNSKQ</sequence>
<feature type="signal peptide" evidence="1">
    <location>
        <begin position="1"/>
        <end position="29"/>
    </location>
</feature>
<protein>
    <recommendedName>
        <fullName evidence="4">Thionin-like protein 2</fullName>
    </recommendedName>
</protein>
<evidence type="ECO:0000256" key="1">
    <source>
        <dbReference type="SAM" id="SignalP"/>
    </source>
</evidence>